<organism evidence="1 2">
    <name type="scientific">Rhamnella rubrinervis</name>
    <dbReference type="NCBI Taxonomy" id="2594499"/>
    <lineage>
        <taxon>Eukaryota</taxon>
        <taxon>Viridiplantae</taxon>
        <taxon>Streptophyta</taxon>
        <taxon>Embryophyta</taxon>
        <taxon>Tracheophyta</taxon>
        <taxon>Spermatophyta</taxon>
        <taxon>Magnoliopsida</taxon>
        <taxon>eudicotyledons</taxon>
        <taxon>Gunneridae</taxon>
        <taxon>Pentapetalae</taxon>
        <taxon>rosids</taxon>
        <taxon>fabids</taxon>
        <taxon>Rosales</taxon>
        <taxon>Rhamnaceae</taxon>
        <taxon>rhamnoid group</taxon>
        <taxon>Rhamneae</taxon>
        <taxon>Rhamnella</taxon>
    </lineage>
</organism>
<dbReference type="AlphaFoldDB" id="A0A8K0GXG4"/>
<accession>A0A8K0GXG4</accession>
<keyword evidence="2" id="KW-1185">Reference proteome</keyword>
<gene>
    <name evidence="1" type="ORF">FNV43_RR15467</name>
</gene>
<dbReference type="EMBL" id="VOIH02000007">
    <property type="protein sequence ID" value="KAF3441553.1"/>
    <property type="molecule type" value="Genomic_DNA"/>
</dbReference>
<evidence type="ECO:0000313" key="1">
    <source>
        <dbReference type="EMBL" id="KAF3441553.1"/>
    </source>
</evidence>
<comment type="caution">
    <text evidence="1">The sequence shown here is derived from an EMBL/GenBank/DDBJ whole genome shotgun (WGS) entry which is preliminary data.</text>
</comment>
<reference evidence="1" key="1">
    <citation type="submission" date="2020-03" db="EMBL/GenBank/DDBJ databases">
        <title>A high-quality chromosome-level genome assembly of a woody plant with both climbing and erect habits, Rhamnella rubrinervis.</title>
        <authorList>
            <person name="Lu Z."/>
            <person name="Yang Y."/>
            <person name="Zhu X."/>
            <person name="Sun Y."/>
        </authorList>
    </citation>
    <scope>NUCLEOTIDE SEQUENCE</scope>
    <source>
        <strain evidence="1">BYM</strain>
        <tissue evidence="1">Leaf</tissue>
    </source>
</reference>
<dbReference type="Proteomes" id="UP000796880">
    <property type="component" value="Unassembled WGS sequence"/>
</dbReference>
<sequence>MFFLLLILLKATMLSNIYRTAFIHLYLVHIAIAHLQCDCHSVIMQLMYVLCLILHEGVDRLVLSFCLASSTHGLGYIPLKGLEFMVAEDGLDGHLVIKVFSLGAPYDQMADAIVILWHGLPFLVLSPTMIWSVYAPQTVCPSGMYKKGPSPSGVDLLVRGISLKVKGYEWRLRSNLLTSGQLFLFTLEVTRGRVVELGRDRAYQKIHGLS</sequence>
<protein>
    <submittedName>
        <fullName evidence="1">Uncharacterized protein</fullName>
    </submittedName>
</protein>
<evidence type="ECO:0000313" key="2">
    <source>
        <dbReference type="Proteomes" id="UP000796880"/>
    </source>
</evidence>
<proteinExistence type="predicted"/>
<name>A0A8K0GXG4_9ROSA</name>